<dbReference type="AlphaFoldDB" id="A0A136Q2S8"/>
<reference evidence="2" key="1">
    <citation type="submission" date="2016-02" db="EMBL/GenBank/DDBJ databases">
        <authorList>
            <person name="Mitreva M."/>
            <person name="Pepin K.H."/>
            <person name="Mihindukulasuriya K.A."/>
            <person name="Fulton R."/>
            <person name="Fronick C."/>
            <person name="O'Laughlin M."/>
            <person name="Miner T."/>
            <person name="Herter B."/>
            <person name="Rosa B.A."/>
            <person name="Cordes M."/>
            <person name="Tomlinson C."/>
            <person name="Wollam A."/>
            <person name="Palsikar V.B."/>
            <person name="Mardis E.R."/>
            <person name="Wilson R.K."/>
        </authorList>
    </citation>
    <scope>NUCLEOTIDE SEQUENCE [LARGE SCALE GENOMIC DNA]</scope>
    <source>
        <strain evidence="2">DSM 22607</strain>
    </source>
</reference>
<dbReference type="EMBL" id="LSZW01000063">
    <property type="protein sequence ID" value="KXK64975.1"/>
    <property type="molecule type" value="Genomic_DNA"/>
</dbReference>
<evidence type="ECO:0000313" key="2">
    <source>
        <dbReference type="Proteomes" id="UP000070366"/>
    </source>
</evidence>
<dbReference type="Proteomes" id="UP000070366">
    <property type="component" value="Unassembled WGS sequence"/>
</dbReference>
<keyword evidence="2" id="KW-1185">Reference proteome</keyword>
<name>A0A136Q2S8_9FIRM</name>
<protein>
    <submittedName>
        <fullName evidence="1">Uncharacterized protein</fullName>
    </submittedName>
</protein>
<comment type="caution">
    <text evidence="1">The sequence shown here is derived from an EMBL/GenBank/DDBJ whole genome shotgun (WGS) entry which is preliminary data.</text>
</comment>
<sequence length="39" mass="4493">MTLTRCTFGAQILLDVLCEWLTLLPDTTPFEQISQYFAI</sequence>
<gene>
    <name evidence="1" type="ORF">HMPREF3293_02224</name>
</gene>
<dbReference type="STRING" id="626937.HMPREF3293_02224"/>
<evidence type="ECO:0000313" key="1">
    <source>
        <dbReference type="EMBL" id="KXK64975.1"/>
    </source>
</evidence>
<organism evidence="1 2">
    <name type="scientific">Christensenella minuta</name>
    <dbReference type="NCBI Taxonomy" id="626937"/>
    <lineage>
        <taxon>Bacteria</taxon>
        <taxon>Bacillati</taxon>
        <taxon>Bacillota</taxon>
        <taxon>Clostridia</taxon>
        <taxon>Christensenellales</taxon>
        <taxon>Christensenellaceae</taxon>
        <taxon>Christensenella</taxon>
    </lineage>
</organism>
<proteinExistence type="predicted"/>
<accession>A0A136Q2S8</accession>